<dbReference type="SUPFAM" id="SSF52540">
    <property type="entry name" value="P-loop containing nucleoside triphosphate hydrolases"/>
    <property type="match status" value="1"/>
</dbReference>
<feature type="domain" description="Helicase HerA-like C-terminal" evidence="1">
    <location>
        <begin position="223"/>
        <end position="320"/>
    </location>
</feature>
<keyword evidence="2" id="KW-0547">Nucleotide-binding</keyword>
<dbReference type="PANTHER" id="PTHR42957">
    <property type="entry name" value="HELICASE MJ1565-RELATED"/>
    <property type="match status" value="1"/>
</dbReference>
<protein>
    <submittedName>
        <fullName evidence="2">ATP-binding protein</fullName>
    </submittedName>
</protein>
<reference evidence="3" key="1">
    <citation type="journal article" date="2019" name="Int. J. Syst. Evol. Microbiol.">
        <title>The Global Catalogue of Microorganisms (GCM) 10K type strain sequencing project: providing services to taxonomists for standard genome sequencing and annotation.</title>
        <authorList>
            <consortium name="The Broad Institute Genomics Platform"/>
            <consortium name="The Broad Institute Genome Sequencing Center for Infectious Disease"/>
            <person name="Wu L."/>
            <person name="Ma J."/>
        </authorList>
    </citation>
    <scope>NUCLEOTIDE SEQUENCE [LARGE SCALE GENOMIC DNA]</scope>
    <source>
        <strain evidence="3">CCUG 55854</strain>
    </source>
</reference>
<organism evidence="2 3">
    <name type="scientific">Pseudoxanthomonas kaohsiungensis</name>
    <dbReference type="NCBI Taxonomy" id="283923"/>
    <lineage>
        <taxon>Bacteria</taxon>
        <taxon>Pseudomonadati</taxon>
        <taxon>Pseudomonadota</taxon>
        <taxon>Gammaproteobacteria</taxon>
        <taxon>Lysobacterales</taxon>
        <taxon>Lysobacteraceae</taxon>
        <taxon>Pseudoxanthomonas</taxon>
    </lineage>
</organism>
<keyword evidence="3" id="KW-1185">Reference proteome</keyword>
<evidence type="ECO:0000259" key="1">
    <source>
        <dbReference type="Pfam" id="PF05872"/>
    </source>
</evidence>
<proteinExistence type="predicted"/>
<dbReference type="InterPro" id="IPR033186">
    <property type="entry name" value="HerA_C"/>
</dbReference>
<dbReference type="EMBL" id="JBHTKN010000007">
    <property type="protein sequence ID" value="MFD1042899.1"/>
    <property type="molecule type" value="Genomic_DNA"/>
</dbReference>
<dbReference type="RefSeq" id="WP_202935561.1">
    <property type="nucleotide sequence ID" value="NZ_JBHTKN010000007.1"/>
</dbReference>
<dbReference type="Pfam" id="PF05872">
    <property type="entry name" value="HerA_C"/>
    <property type="match status" value="1"/>
</dbReference>
<name>A0ABW3LZY1_9GAMM</name>
<dbReference type="Gene3D" id="3.40.50.300">
    <property type="entry name" value="P-loop containing nucleotide triphosphate hydrolases"/>
    <property type="match status" value="1"/>
</dbReference>
<keyword evidence="2" id="KW-0067">ATP-binding</keyword>
<comment type="caution">
    <text evidence="2">The sequence shown here is derived from an EMBL/GenBank/DDBJ whole genome shotgun (WGS) entry which is preliminary data.</text>
</comment>
<dbReference type="GO" id="GO:0005524">
    <property type="term" value="F:ATP binding"/>
    <property type="evidence" value="ECO:0007669"/>
    <property type="project" value="UniProtKB-KW"/>
</dbReference>
<sequence length="372" mass="39738">MLGDGEGALHVPFWALPAVEILRIFAGGTGGATFLGRFVELVGKYRKQFVTASAWLKMDASAVTPDTPVPFDINLVWFELDSENRETLTVKADPTTRAVVNLGDASALRSTVFSPYGAGAAAPFKGAMYGVHGTMPDLLRLGLRDPRLQFLLKPKATFAGPDPMVHAIIEWLGRDKPIAVLDFSGVPPEAADAAIGVVLSLILQVAMRAPDGDQAIGKNLPVLLVLEEAHRYLSEGASMLTRESANKIAREGRKYGVGMWLVSQRPTELPETALAQCGTLIALRLTNSADQGAVKTALPDDVSGLSAVLPALRTGEALVSGEAAVIPTRTVLDVPSPFPKAEDPSLAGWRKDLKEFQVDQAISSWRGTYGEE</sequence>
<evidence type="ECO:0000313" key="2">
    <source>
        <dbReference type="EMBL" id="MFD1042899.1"/>
    </source>
</evidence>
<dbReference type="InterPro" id="IPR008571">
    <property type="entry name" value="HerA-like"/>
</dbReference>
<dbReference type="InterPro" id="IPR027417">
    <property type="entry name" value="P-loop_NTPase"/>
</dbReference>
<evidence type="ECO:0000313" key="3">
    <source>
        <dbReference type="Proteomes" id="UP001597033"/>
    </source>
</evidence>
<dbReference type="PANTHER" id="PTHR42957:SF1">
    <property type="entry name" value="HELICASE MJ1565-RELATED"/>
    <property type="match status" value="1"/>
</dbReference>
<accession>A0ABW3LZY1</accession>
<dbReference type="Proteomes" id="UP001597033">
    <property type="component" value="Unassembled WGS sequence"/>
</dbReference>
<gene>
    <name evidence="2" type="ORF">ACFQ2N_11155</name>
</gene>